<accession>A0AAV7M4L0</accession>
<reference evidence="2" key="1">
    <citation type="journal article" date="2022" name="bioRxiv">
        <title>Sequencing and chromosome-scale assembly of the giantPleurodeles waltlgenome.</title>
        <authorList>
            <person name="Brown T."/>
            <person name="Elewa A."/>
            <person name="Iarovenko S."/>
            <person name="Subramanian E."/>
            <person name="Araus A.J."/>
            <person name="Petzold A."/>
            <person name="Susuki M."/>
            <person name="Suzuki K.-i.T."/>
            <person name="Hayashi T."/>
            <person name="Toyoda A."/>
            <person name="Oliveira C."/>
            <person name="Osipova E."/>
            <person name="Leigh N.D."/>
            <person name="Simon A."/>
            <person name="Yun M.H."/>
        </authorList>
    </citation>
    <scope>NUCLEOTIDE SEQUENCE</scope>
    <source>
        <strain evidence="2">20211129_DDA</strain>
        <tissue evidence="2">Liver</tissue>
    </source>
</reference>
<evidence type="ECO:0000256" key="1">
    <source>
        <dbReference type="SAM" id="MobiDB-lite"/>
    </source>
</evidence>
<sequence length="87" mass="8762">MDNRVMQALQLLREAGRLDLLADSGDCSARTARQEASGVAAAVVACSPTLGKQGRAPNAGEEDGDGAGRGDGCDAAARQKPGGYPCS</sequence>
<proteinExistence type="predicted"/>
<gene>
    <name evidence="2" type="ORF">NDU88_003224</name>
</gene>
<dbReference type="Proteomes" id="UP001066276">
    <property type="component" value="Chromosome 10"/>
</dbReference>
<protein>
    <submittedName>
        <fullName evidence="2">Uncharacterized protein</fullName>
    </submittedName>
</protein>
<feature type="region of interest" description="Disordered" evidence="1">
    <location>
        <begin position="50"/>
        <end position="87"/>
    </location>
</feature>
<dbReference type="EMBL" id="JANPWB010000014">
    <property type="protein sequence ID" value="KAJ1098108.1"/>
    <property type="molecule type" value="Genomic_DNA"/>
</dbReference>
<keyword evidence="3" id="KW-1185">Reference proteome</keyword>
<dbReference type="AlphaFoldDB" id="A0AAV7M4L0"/>
<evidence type="ECO:0000313" key="2">
    <source>
        <dbReference type="EMBL" id="KAJ1098108.1"/>
    </source>
</evidence>
<name>A0AAV7M4L0_PLEWA</name>
<comment type="caution">
    <text evidence="2">The sequence shown here is derived from an EMBL/GenBank/DDBJ whole genome shotgun (WGS) entry which is preliminary data.</text>
</comment>
<evidence type="ECO:0000313" key="3">
    <source>
        <dbReference type="Proteomes" id="UP001066276"/>
    </source>
</evidence>
<organism evidence="2 3">
    <name type="scientific">Pleurodeles waltl</name>
    <name type="common">Iberian ribbed newt</name>
    <dbReference type="NCBI Taxonomy" id="8319"/>
    <lineage>
        <taxon>Eukaryota</taxon>
        <taxon>Metazoa</taxon>
        <taxon>Chordata</taxon>
        <taxon>Craniata</taxon>
        <taxon>Vertebrata</taxon>
        <taxon>Euteleostomi</taxon>
        <taxon>Amphibia</taxon>
        <taxon>Batrachia</taxon>
        <taxon>Caudata</taxon>
        <taxon>Salamandroidea</taxon>
        <taxon>Salamandridae</taxon>
        <taxon>Pleurodelinae</taxon>
        <taxon>Pleurodeles</taxon>
    </lineage>
</organism>